<dbReference type="Proteomes" id="UP000321306">
    <property type="component" value="Unassembled WGS sequence"/>
</dbReference>
<evidence type="ECO:0000313" key="2">
    <source>
        <dbReference type="EMBL" id="GEM46867.1"/>
    </source>
</evidence>
<comment type="caution">
    <text evidence="2">The sequence shown here is derived from an EMBL/GenBank/DDBJ whole genome shotgun (WGS) entry which is preliminary data.</text>
</comment>
<dbReference type="PANTHER" id="PTHR24111">
    <property type="entry name" value="LEUCINE-RICH REPEAT-CONTAINING PROTEIN 34"/>
    <property type="match status" value="1"/>
</dbReference>
<proteinExistence type="predicted"/>
<dbReference type="InterPro" id="IPR052201">
    <property type="entry name" value="LRR-containing_regulator"/>
</dbReference>
<dbReference type="Pfam" id="PF13516">
    <property type="entry name" value="LRR_6"/>
    <property type="match status" value="2"/>
</dbReference>
<reference evidence="2 3" key="1">
    <citation type="submission" date="2019-07" db="EMBL/GenBank/DDBJ databases">
        <title>Whole genome shotgun sequence of Deinococcus cellulosilyticus NBRC 106333.</title>
        <authorList>
            <person name="Hosoyama A."/>
            <person name="Uohara A."/>
            <person name="Ohji S."/>
            <person name="Ichikawa N."/>
        </authorList>
    </citation>
    <scope>NUCLEOTIDE SEQUENCE [LARGE SCALE GENOMIC DNA]</scope>
    <source>
        <strain evidence="2 3">NBRC 106333</strain>
    </source>
</reference>
<gene>
    <name evidence="2" type="ORF">DC3_25020</name>
</gene>
<keyword evidence="3" id="KW-1185">Reference proteome</keyword>
<dbReference type="SUPFAM" id="SSF52047">
    <property type="entry name" value="RNI-like"/>
    <property type="match status" value="1"/>
</dbReference>
<keyword evidence="1" id="KW-0677">Repeat</keyword>
<dbReference type="InterPro" id="IPR032675">
    <property type="entry name" value="LRR_dom_sf"/>
</dbReference>
<dbReference type="AlphaFoldDB" id="A0A511N2Y6"/>
<accession>A0A511N2Y6</accession>
<evidence type="ECO:0000256" key="1">
    <source>
        <dbReference type="ARBA" id="ARBA00022737"/>
    </source>
</evidence>
<dbReference type="EMBL" id="BJXB01000010">
    <property type="protein sequence ID" value="GEM46867.1"/>
    <property type="molecule type" value="Genomic_DNA"/>
</dbReference>
<dbReference type="InterPro" id="IPR001611">
    <property type="entry name" value="Leu-rich_rpt"/>
</dbReference>
<dbReference type="SMART" id="SM00368">
    <property type="entry name" value="LRR_RI"/>
    <property type="match status" value="7"/>
</dbReference>
<name>A0A511N2Y6_DEIC1</name>
<dbReference type="PANTHER" id="PTHR24111:SF0">
    <property type="entry name" value="LEUCINE-RICH REPEAT-CONTAINING PROTEIN"/>
    <property type="match status" value="1"/>
</dbReference>
<sequence>MDEFQIHCPVDEAQTDLPFPADELFPLLEHLKNNQSFSAQFPRGTVTADGRLDLCKQNLGVEGCRQVMQALKHNSSIHTLLLGTDGIGDAGAQMVAEVVAQNSTLHTLYLGCNHITDAGTALIAEALMQHDRIEALWLKRNPIGPQGAESLARLLEKTRTLKVLDLVNAMGDPSGIAKIISVLTHKNRTVRRLYLGGNNLTAHEAGLLAEMLQKNPTIEALMLNVGRLQDEGAAFLAEALRHNTTLRELGLASNGIGARGGRLLFRALRHHPTLQVLDLGYAPSTRVLGTSANTLTDQVTEDLALLLEHNPVLKHLNLARTGLTLRSLPALQEALQKNHTLQELQLEKALLLPLRPFLERNALQTSPGGLPEEVLRIRSVYRSKVL</sequence>
<evidence type="ECO:0000313" key="3">
    <source>
        <dbReference type="Proteomes" id="UP000321306"/>
    </source>
</evidence>
<organism evidence="2 3">
    <name type="scientific">Deinococcus cellulosilyticus (strain DSM 18568 / NBRC 106333 / KACC 11606 / 5516J-15)</name>
    <dbReference type="NCBI Taxonomy" id="1223518"/>
    <lineage>
        <taxon>Bacteria</taxon>
        <taxon>Thermotogati</taxon>
        <taxon>Deinococcota</taxon>
        <taxon>Deinococci</taxon>
        <taxon>Deinococcales</taxon>
        <taxon>Deinococcaceae</taxon>
        <taxon>Deinococcus</taxon>
    </lineage>
</organism>
<protein>
    <submittedName>
        <fullName evidence="2">Uncharacterized protein</fullName>
    </submittedName>
</protein>
<dbReference type="Gene3D" id="3.80.10.10">
    <property type="entry name" value="Ribonuclease Inhibitor"/>
    <property type="match status" value="3"/>
</dbReference>